<feature type="transmembrane region" description="Helical" evidence="2">
    <location>
        <begin position="106"/>
        <end position="126"/>
    </location>
</feature>
<evidence type="ECO:0000313" key="3">
    <source>
        <dbReference type="EMBL" id="MBB3220406.1"/>
    </source>
</evidence>
<sequence length="317" mass="35883">MKPVAKHEQEHQHEHEHEHEHEHHAMPADCPNCGTAVSDNYCAHCGQETRLHMPSLGEFVHEFITHYVALEGKLWGTFTRLLFRPGALTNEYLAGRRRRYVEPLRVYLTLSILFFALVKFSGVNVYNEDDVPATAGATAVHGQAASGGAGDERDERDERIRLGDALAPDVDRWLPAVRHTVDRFDALSASDKATVLKDGFFRYAPYAMFCLMPVFALYLKGLYLGTGRRYGEHLLFALHANAFAYALFTVFLLMPDGFFKFVLFCWLIGYLPWAMQRVYRKGMIGTAWRWVVLMALHLLSMAAAIMAAMFLGVAMAH</sequence>
<evidence type="ECO:0000256" key="2">
    <source>
        <dbReference type="SAM" id="Phobius"/>
    </source>
</evidence>
<evidence type="ECO:0000256" key="1">
    <source>
        <dbReference type="SAM" id="MobiDB-lite"/>
    </source>
</evidence>
<evidence type="ECO:0008006" key="5">
    <source>
        <dbReference type="Google" id="ProtNLM"/>
    </source>
</evidence>
<keyword evidence="2" id="KW-1133">Transmembrane helix</keyword>
<dbReference type="AlphaFoldDB" id="A0A7W5HAW9"/>
<keyword evidence="2" id="KW-0812">Transmembrane</keyword>
<feature type="transmembrane region" description="Helical" evidence="2">
    <location>
        <begin position="287"/>
        <end position="316"/>
    </location>
</feature>
<name>A0A7W5HAW9_9BURK</name>
<feature type="transmembrane region" description="Helical" evidence="2">
    <location>
        <begin position="258"/>
        <end position="275"/>
    </location>
</feature>
<dbReference type="Pfam" id="PF12412">
    <property type="entry name" value="DUF3667"/>
    <property type="match status" value="1"/>
</dbReference>
<feature type="transmembrane region" description="Helical" evidence="2">
    <location>
        <begin position="203"/>
        <end position="222"/>
    </location>
</feature>
<comment type="caution">
    <text evidence="3">The sequence shown here is derived from an EMBL/GenBank/DDBJ whole genome shotgun (WGS) entry which is preliminary data.</text>
</comment>
<dbReference type="InterPro" id="IPR022134">
    <property type="entry name" value="DUF3667"/>
</dbReference>
<feature type="transmembrane region" description="Helical" evidence="2">
    <location>
        <begin position="234"/>
        <end position="252"/>
    </location>
</feature>
<keyword evidence="2" id="KW-0472">Membrane</keyword>
<reference evidence="3 4" key="1">
    <citation type="submission" date="2020-08" db="EMBL/GenBank/DDBJ databases">
        <title>Genomic Encyclopedia of Type Strains, Phase III (KMG-III): the genomes of soil and plant-associated and newly described type strains.</title>
        <authorList>
            <person name="Whitman W."/>
        </authorList>
    </citation>
    <scope>NUCLEOTIDE SEQUENCE [LARGE SCALE GENOMIC DNA]</scope>
    <source>
        <strain evidence="3 4">CECT 7753</strain>
    </source>
</reference>
<feature type="region of interest" description="Disordered" evidence="1">
    <location>
        <begin position="1"/>
        <end position="25"/>
    </location>
</feature>
<dbReference type="Proteomes" id="UP000584325">
    <property type="component" value="Unassembled WGS sequence"/>
</dbReference>
<evidence type="ECO:0000313" key="4">
    <source>
        <dbReference type="Proteomes" id="UP000584325"/>
    </source>
</evidence>
<proteinExistence type="predicted"/>
<dbReference type="RefSeq" id="WP_229422250.1">
    <property type="nucleotide sequence ID" value="NZ_CP040017.1"/>
</dbReference>
<protein>
    <recommendedName>
        <fullName evidence="5">DUF3667 domain-containing protein</fullName>
    </recommendedName>
</protein>
<organism evidence="3 4">
    <name type="scientific">Pseudoduganella umbonata</name>
    <dbReference type="NCBI Taxonomy" id="864828"/>
    <lineage>
        <taxon>Bacteria</taxon>
        <taxon>Pseudomonadati</taxon>
        <taxon>Pseudomonadota</taxon>
        <taxon>Betaproteobacteria</taxon>
        <taxon>Burkholderiales</taxon>
        <taxon>Oxalobacteraceae</taxon>
        <taxon>Telluria group</taxon>
        <taxon>Pseudoduganella</taxon>
    </lineage>
</organism>
<gene>
    <name evidence="3" type="ORF">FHS02_001205</name>
</gene>
<dbReference type="EMBL" id="JACHXS010000002">
    <property type="protein sequence ID" value="MBB3220406.1"/>
    <property type="molecule type" value="Genomic_DNA"/>
</dbReference>
<accession>A0A7W5HAW9</accession>